<feature type="region of interest" description="Disordered" evidence="5">
    <location>
        <begin position="432"/>
        <end position="465"/>
    </location>
</feature>
<dbReference type="InterPro" id="IPR051293">
    <property type="entry name" value="MTUS1/CCDC69"/>
</dbReference>
<evidence type="ECO:0000313" key="6">
    <source>
        <dbReference type="EMBL" id="KAK5603402.1"/>
    </source>
</evidence>
<dbReference type="PANTHER" id="PTHR24200:SF7">
    <property type="entry name" value="MICROTUBULE-ASSOCIATED TUMOR SUPPRESSOR 1"/>
    <property type="match status" value="1"/>
</dbReference>
<feature type="region of interest" description="Disordered" evidence="5">
    <location>
        <begin position="238"/>
        <end position="259"/>
    </location>
</feature>
<comment type="caution">
    <text evidence="6">The sequence shown here is derived from an EMBL/GenBank/DDBJ whole genome shotgun (WGS) entry which is preliminary data.</text>
</comment>
<proteinExistence type="inferred from homology"/>
<feature type="compositionally biased region" description="Polar residues" evidence="5">
    <location>
        <begin position="442"/>
        <end position="456"/>
    </location>
</feature>
<sequence>MLWSPRLSLSNFHVKLTAKGLFRNLQLLPGCRKNTVVFHAVDKNKPREVPARPTNSSSQITSGNQQNQQLAPAESHASRPGVGGAVAPVGTVTVKQNQNKEQMERKNQAIIQLRRLLVQGNRRVEALAVVIQHLFSEREETLKQKKELSSELAKLRQELVASSQSCQRLQTEKDEVRANLEEALKRLEEQHQEELVQLENRLKCFYQAEWDKVHQLYQEEADKCRLLMEQQVEELRSRQEAEKKKQEESHSQKMEAVKHEYETSIQGLKMIQQTELEDLQKTLKETETSLTEKISALSAENEDLSEKLQAEEERRQQILSDKTVDSHTLYLEQELESLKVVLEIKNNQLHQKEKKLMEMDKLVETNVRLEECLNKVQQENEDYKARMDKHAALSKQLSTEQAILQQTLQKESKVNKRLSMENEELLWKLHNGDLLGSPRRLSPTSPYSSPRNSGSFPTAAPLSPR</sequence>
<keyword evidence="7" id="KW-1185">Reference proteome</keyword>
<feature type="region of interest" description="Disordered" evidence="5">
    <location>
        <begin position="42"/>
        <end position="87"/>
    </location>
</feature>
<evidence type="ECO:0000256" key="1">
    <source>
        <dbReference type="ARBA" id="ARBA00004123"/>
    </source>
</evidence>
<evidence type="ECO:0000256" key="3">
    <source>
        <dbReference type="ARBA" id="ARBA00023054"/>
    </source>
</evidence>
<dbReference type="PANTHER" id="PTHR24200">
    <property type="entry name" value="TOUCAN, ISOFORM A"/>
    <property type="match status" value="1"/>
</dbReference>
<evidence type="ECO:0000313" key="7">
    <source>
        <dbReference type="Proteomes" id="UP001311232"/>
    </source>
</evidence>
<evidence type="ECO:0000256" key="4">
    <source>
        <dbReference type="ARBA" id="ARBA00023242"/>
    </source>
</evidence>
<name>A0AAV9R2Z2_9TELE</name>
<dbReference type="GO" id="GO:0005737">
    <property type="term" value="C:cytoplasm"/>
    <property type="evidence" value="ECO:0007669"/>
    <property type="project" value="TreeGrafter"/>
</dbReference>
<dbReference type="AlphaFoldDB" id="A0AAV9R2Z2"/>
<feature type="compositionally biased region" description="Polar residues" evidence="5">
    <location>
        <begin position="53"/>
        <end position="70"/>
    </location>
</feature>
<keyword evidence="4" id="KW-0539">Nucleus</keyword>
<organism evidence="6 7">
    <name type="scientific">Crenichthys baileyi</name>
    <name type="common">White River springfish</name>
    <dbReference type="NCBI Taxonomy" id="28760"/>
    <lineage>
        <taxon>Eukaryota</taxon>
        <taxon>Metazoa</taxon>
        <taxon>Chordata</taxon>
        <taxon>Craniata</taxon>
        <taxon>Vertebrata</taxon>
        <taxon>Euteleostomi</taxon>
        <taxon>Actinopterygii</taxon>
        <taxon>Neopterygii</taxon>
        <taxon>Teleostei</taxon>
        <taxon>Neoteleostei</taxon>
        <taxon>Acanthomorphata</taxon>
        <taxon>Ovalentaria</taxon>
        <taxon>Atherinomorphae</taxon>
        <taxon>Cyprinodontiformes</taxon>
        <taxon>Goodeidae</taxon>
        <taxon>Crenichthys</taxon>
    </lineage>
</organism>
<protein>
    <recommendedName>
        <fullName evidence="8">Microtubule associated tumor suppressor 1b</fullName>
    </recommendedName>
</protein>
<comment type="similarity">
    <text evidence="2">Belongs to the MTUS1 family.</text>
</comment>
<evidence type="ECO:0000256" key="5">
    <source>
        <dbReference type="SAM" id="MobiDB-lite"/>
    </source>
</evidence>
<evidence type="ECO:0000256" key="2">
    <source>
        <dbReference type="ARBA" id="ARBA00007585"/>
    </source>
</evidence>
<reference evidence="6 7" key="1">
    <citation type="submission" date="2021-06" db="EMBL/GenBank/DDBJ databases">
        <authorList>
            <person name="Palmer J.M."/>
        </authorList>
    </citation>
    <scope>NUCLEOTIDE SEQUENCE [LARGE SCALE GENOMIC DNA]</scope>
    <source>
        <strain evidence="6 7">MEX-2019</strain>
        <tissue evidence="6">Muscle</tissue>
    </source>
</reference>
<gene>
    <name evidence="6" type="ORF">CRENBAI_008223</name>
</gene>
<dbReference type="GO" id="GO:0008017">
    <property type="term" value="F:microtubule binding"/>
    <property type="evidence" value="ECO:0007669"/>
    <property type="project" value="TreeGrafter"/>
</dbReference>
<keyword evidence="3" id="KW-0175">Coiled coil</keyword>
<dbReference type="EMBL" id="JAHHUM010002475">
    <property type="protein sequence ID" value="KAK5603402.1"/>
    <property type="molecule type" value="Genomic_DNA"/>
</dbReference>
<dbReference type="Proteomes" id="UP001311232">
    <property type="component" value="Unassembled WGS sequence"/>
</dbReference>
<accession>A0AAV9R2Z2</accession>
<evidence type="ECO:0008006" key="8">
    <source>
        <dbReference type="Google" id="ProtNLM"/>
    </source>
</evidence>
<comment type="subcellular location">
    <subcellularLocation>
        <location evidence="1">Nucleus</location>
    </subcellularLocation>
</comment>
<dbReference type="GO" id="GO:0005634">
    <property type="term" value="C:nucleus"/>
    <property type="evidence" value="ECO:0007669"/>
    <property type="project" value="UniProtKB-SubCell"/>
</dbReference>